<evidence type="ECO:0000256" key="5">
    <source>
        <dbReference type="ARBA" id="ARBA00022679"/>
    </source>
</evidence>
<evidence type="ECO:0000313" key="11">
    <source>
        <dbReference type="EMBL" id="OGD85675.1"/>
    </source>
</evidence>
<dbReference type="UniPathway" id="UPA00196"/>
<reference evidence="11 12" key="1">
    <citation type="journal article" date="2016" name="Nat. Commun.">
        <title>Thousands of microbial genomes shed light on interconnected biogeochemical processes in an aquifer system.</title>
        <authorList>
            <person name="Anantharaman K."/>
            <person name="Brown C.T."/>
            <person name="Hug L.A."/>
            <person name="Sharon I."/>
            <person name="Castelle C.J."/>
            <person name="Probst A.J."/>
            <person name="Thomas B.C."/>
            <person name="Singh A."/>
            <person name="Wilkins M.J."/>
            <person name="Karaoz U."/>
            <person name="Brodie E.L."/>
            <person name="Williams K.H."/>
            <person name="Hubbard S.S."/>
            <person name="Banfield J.F."/>
        </authorList>
    </citation>
    <scope>NUCLEOTIDE SEQUENCE [LARGE SCALE GENOMIC DNA]</scope>
</reference>
<dbReference type="GO" id="GO:0031501">
    <property type="term" value="C:mannosyltransferase complex"/>
    <property type="evidence" value="ECO:0007669"/>
    <property type="project" value="TreeGrafter"/>
</dbReference>
<keyword evidence="6 10" id="KW-0812">Transmembrane</keyword>
<evidence type="ECO:0000256" key="9">
    <source>
        <dbReference type="ARBA" id="ARBA00023136"/>
    </source>
</evidence>
<evidence type="ECO:0000256" key="8">
    <source>
        <dbReference type="ARBA" id="ARBA00022989"/>
    </source>
</evidence>
<evidence type="ECO:0000256" key="4">
    <source>
        <dbReference type="ARBA" id="ARBA00022676"/>
    </source>
</evidence>
<evidence type="ECO:0000256" key="1">
    <source>
        <dbReference type="ARBA" id="ARBA00004477"/>
    </source>
</evidence>
<feature type="transmembrane region" description="Helical" evidence="10">
    <location>
        <begin position="321"/>
        <end position="338"/>
    </location>
</feature>
<keyword evidence="5" id="KW-0808">Transferase</keyword>
<dbReference type="GO" id="GO:0006506">
    <property type="term" value="P:GPI anchor biosynthetic process"/>
    <property type="evidence" value="ECO:0007669"/>
    <property type="project" value="UniProtKB-UniPathway"/>
</dbReference>
<keyword evidence="8 10" id="KW-1133">Transmembrane helix</keyword>
<dbReference type="GO" id="GO:0016020">
    <property type="term" value="C:membrane"/>
    <property type="evidence" value="ECO:0007669"/>
    <property type="project" value="GOC"/>
</dbReference>
<accession>A0A1F5G1G4</accession>
<comment type="caution">
    <text evidence="11">The sequence shown here is derived from an EMBL/GenBank/DDBJ whole genome shotgun (WGS) entry which is preliminary data.</text>
</comment>
<dbReference type="EMBL" id="MFBA01000017">
    <property type="protein sequence ID" value="OGD85675.1"/>
    <property type="molecule type" value="Genomic_DNA"/>
</dbReference>
<sequence length="369" mass="41983">MPQFLKSNVARIIYLFLIWRVLLFIIAFFAPIFIPQFGAKFPYFQETLISSNLPHFVWAFGNFDGVHYLRIARDAYAYQYTQAFFPLYPILIKIISYVIHGNLLISALLVSNLSFLAGLLVFYNFVKKTCNDNVALWSCLFLVSFPTSFYFGAVYAEGLFFLMIISAFYLREIGKIWQASAVGALSSATRLVGIFLAPSLIKGKKLKDLIPVLIVPMGLISYMVYLEIKFNQPLYFLTSQSVFGQQRSTMLIFLPQVFWRYLKIIATTSDFALSNAVFELAATLFAINLLLIGTKKVQRHWLIFAWLVVLTPTLTGTLASMPRYILVAFPIFIILAKLRSTPIKILILSIFVILLIAATAFFTQGYWVA</sequence>
<evidence type="ECO:0008006" key="13">
    <source>
        <dbReference type="Google" id="ProtNLM"/>
    </source>
</evidence>
<evidence type="ECO:0000256" key="10">
    <source>
        <dbReference type="SAM" id="Phobius"/>
    </source>
</evidence>
<feature type="transmembrane region" description="Helical" evidence="10">
    <location>
        <begin position="345"/>
        <end position="367"/>
    </location>
</feature>
<evidence type="ECO:0000256" key="3">
    <source>
        <dbReference type="ARBA" id="ARBA00022502"/>
    </source>
</evidence>
<dbReference type="Pfam" id="PF04188">
    <property type="entry name" value="Mannosyl_trans2"/>
    <property type="match status" value="1"/>
</dbReference>
<evidence type="ECO:0000256" key="6">
    <source>
        <dbReference type="ARBA" id="ARBA00022692"/>
    </source>
</evidence>
<dbReference type="Proteomes" id="UP000177069">
    <property type="component" value="Unassembled WGS sequence"/>
</dbReference>
<comment type="pathway">
    <text evidence="2">Glycolipid biosynthesis; glycosylphosphatidylinositol-anchor biosynthesis.</text>
</comment>
<evidence type="ECO:0000313" key="12">
    <source>
        <dbReference type="Proteomes" id="UP000177069"/>
    </source>
</evidence>
<gene>
    <name evidence="11" type="ORF">A2696_00575</name>
</gene>
<feature type="transmembrane region" description="Helical" evidence="10">
    <location>
        <begin position="299"/>
        <end position="315"/>
    </location>
</feature>
<dbReference type="AlphaFoldDB" id="A0A1F5G1G4"/>
<feature type="transmembrane region" description="Helical" evidence="10">
    <location>
        <begin position="209"/>
        <end position="228"/>
    </location>
</feature>
<keyword evidence="7" id="KW-0256">Endoplasmic reticulum</keyword>
<feature type="transmembrane region" description="Helical" evidence="10">
    <location>
        <begin position="271"/>
        <end position="292"/>
    </location>
</feature>
<keyword evidence="3" id="KW-0337">GPI-anchor biosynthesis</keyword>
<comment type="subcellular location">
    <subcellularLocation>
        <location evidence="1">Endoplasmic reticulum membrane</location>
        <topology evidence="1">Multi-pass membrane protein</topology>
    </subcellularLocation>
</comment>
<dbReference type="InterPro" id="IPR007315">
    <property type="entry name" value="PIG-V/Gpi18"/>
</dbReference>
<organism evidence="11 12">
    <name type="scientific">Candidatus Curtissbacteria bacterium RIFCSPHIGHO2_01_FULL_41_13</name>
    <dbReference type="NCBI Taxonomy" id="1797745"/>
    <lineage>
        <taxon>Bacteria</taxon>
        <taxon>Candidatus Curtissiibacteriota</taxon>
    </lineage>
</organism>
<keyword evidence="9 10" id="KW-0472">Membrane</keyword>
<name>A0A1F5G1G4_9BACT</name>
<dbReference type="GO" id="GO:0004376">
    <property type="term" value="F:GPI mannosyltransferase activity"/>
    <property type="evidence" value="ECO:0007669"/>
    <property type="project" value="InterPro"/>
</dbReference>
<dbReference type="PANTHER" id="PTHR12468:SF2">
    <property type="entry name" value="GPI MANNOSYLTRANSFERASE 2"/>
    <property type="match status" value="1"/>
</dbReference>
<feature type="transmembrane region" description="Helical" evidence="10">
    <location>
        <begin position="94"/>
        <end position="122"/>
    </location>
</feature>
<protein>
    <recommendedName>
        <fullName evidence="13">Glycosyltransferase RgtA/B/C/D-like domain-containing protein</fullName>
    </recommendedName>
</protein>
<dbReference type="GO" id="GO:0000009">
    <property type="term" value="F:alpha-1,6-mannosyltransferase activity"/>
    <property type="evidence" value="ECO:0007669"/>
    <property type="project" value="InterPro"/>
</dbReference>
<evidence type="ECO:0000256" key="7">
    <source>
        <dbReference type="ARBA" id="ARBA00022824"/>
    </source>
</evidence>
<feature type="transmembrane region" description="Helical" evidence="10">
    <location>
        <begin position="12"/>
        <end position="34"/>
    </location>
</feature>
<proteinExistence type="predicted"/>
<dbReference type="PANTHER" id="PTHR12468">
    <property type="entry name" value="GPI MANNOSYLTRANSFERASE 2"/>
    <property type="match status" value="1"/>
</dbReference>
<keyword evidence="4" id="KW-0328">Glycosyltransferase</keyword>
<evidence type="ECO:0000256" key="2">
    <source>
        <dbReference type="ARBA" id="ARBA00004687"/>
    </source>
</evidence>